<name>A0A409VJM1_9AGAR</name>
<dbReference type="Gene3D" id="1.20.1280.50">
    <property type="match status" value="1"/>
</dbReference>
<dbReference type="InterPro" id="IPR032675">
    <property type="entry name" value="LRR_dom_sf"/>
</dbReference>
<organism evidence="2 3">
    <name type="scientific">Gymnopilus dilepis</name>
    <dbReference type="NCBI Taxonomy" id="231916"/>
    <lineage>
        <taxon>Eukaryota</taxon>
        <taxon>Fungi</taxon>
        <taxon>Dikarya</taxon>
        <taxon>Basidiomycota</taxon>
        <taxon>Agaricomycotina</taxon>
        <taxon>Agaricomycetes</taxon>
        <taxon>Agaricomycetidae</taxon>
        <taxon>Agaricales</taxon>
        <taxon>Agaricineae</taxon>
        <taxon>Hymenogastraceae</taxon>
        <taxon>Gymnopilus</taxon>
    </lineage>
</organism>
<dbReference type="PANTHER" id="PTHR38926:SF5">
    <property type="entry name" value="F-BOX AND LEUCINE-RICH REPEAT PROTEIN 6"/>
    <property type="match status" value="1"/>
</dbReference>
<evidence type="ECO:0000313" key="2">
    <source>
        <dbReference type="EMBL" id="PPQ66416.1"/>
    </source>
</evidence>
<sequence length="995" mass="114121">MLKRAQTYPISLRQELHPTDPAHAEDGTLLFASQYCAQLKILDLERQTFMPIDDPSQFWKIFNYRFPLIEEVYLNLQFNDPEPVSSSLHRMLQDSRDSLRRLSLNHLAWPMGVSNLPHLTHLSLDNLAQGLKVLGSTFSIFLDALQNSPKLQFLSMHNAVPISAHANSNSVDNRIVHLPCLRRIEISWDWGPEYRMSALLLRHLKVVHGAEVFLYVKRGKIFMDAPEPPRDYLDFLERVVAHLPSKNYLDRVSTVQLCDSFVPAVLLRGESMCVQSIANQDAHNTIRRFAPFMPNARTLIFDKPITHDPREFPVIYPPSRFSTLQFVYWTPFVYLVQALTQPMANTVFPSPPNEIYLPPWSLLKEYGHSYFSLTALDEYRDKEICNTVRKHLLSKHYVNTHHVVLLRRAQITPLPHGQSMVGTSTGSEEPSILDLLNQLDRRLDQATVLGLKASGIVESEEEMEQQIALSRRILYKARFRLNARRPINRLPFELLVAIFSRVQNQDPWASFPPTIDENTGNRYSWLAITAVCHHWRRVSLAASSLWAKIYLAPGVRNWKGTENLLLERAQSYPISLYQHLRPHDIWAILLHHRHKNLLSGAMQRCAGRVRSMYLTCSSGTVLQASHYCKNFEHDFLRIEDLHLDLLFDDHAPVSTALQRMLRVARCSLHRLSLSNVLWPLGPTGLLPHLTHLSLKYPKHQESEADPTFGEFLDMLQNSPQLQFLSLHDARLTPVDFHTTGSRVVQLPRLRRIEISWTDSPRHRMSRPLLGHLSIKKSTEILLYALWQQDSNNVHSSYSERYPDFLVGAIAHLPSKPYLECVSTLQLRRSDNPAILLRGRSMCIESRSYAPDVRQIILGFSPRMPNASTLVFDQPILEHPNDISIFYAPCHFKTIQFLRQVDFLPLCKALLDPQKQVVFPTPPNEVCIDANTALDACTRYAPNTPIISSKKRTNDPDPEYGVGTPFSRDHLGKPPFILRICTALPKPPFEVPLRVT</sequence>
<dbReference type="Gene3D" id="3.80.10.10">
    <property type="entry name" value="Ribonuclease Inhibitor"/>
    <property type="match status" value="1"/>
</dbReference>
<gene>
    <name evidence="2" type="ORF">CVT26_011285</name>
</gene>
<dbReference type="AlphaFoldDB" id="A0A409VJM1"/>
<dbReference type="InterPro" id="IPR001810">
    <property type="entry name" value="F-box_dom"/>
</dbReference>
<feature type="domain" description="F-box" evidence="1">
    <location>
        <begin position="487"/>
        <end position="551"/>
    </location>
</feature>
<proteinExistence type="predicted"/>
<evidence type="ECO:0000259" key="1">
    <source>
        <dbReference type="Pfam" id="PF12937"/>
    </source>
</evidence>
<dbReference type="STRING" id="231916.A0A409VJM1"/>
<evidence type="ECO:0000313" key="3">
    <source>
        <dbReference type="Proteomes" id="UP000284706"/>
    </source>
</evidence>
<dbReference type="PANTHER" id="PTHR38926">
    <property type="entry name" value="F-BOX DOMAIN CONTAINING PROTEIN, EXPRESSED"/>
    <property type="match status" value="1"/>
</dbReference>
<keyword evidence="3" id="KW-1185">Reference proteome</keyword>
<protein>
    <recommendedName>
        <fullName evidence="1">F-box domain-containing protein</fullName>
    </recommendedName>
</protein>
<comment type="caution">
    <text evidence="2">The sequence shown here is derived from an EMBL/GenBank/DDBJ whole genome shotgun (WGS) entry which is preliminary data.</text>
</comment>
<accession>A0A409VJM1</accession>
<dbReference type="InParanoid" id="A0A409VJM1"/>
<reference evidence="2 3" key="1">
    <citation type="journal article" date="2018" name="Evol. Lett.">
        <title>Horizontal gene cluster transfer increased hallucinogenic mushroom diversity.</title>
        <authorList>
            <person name="Reynolds H.T."/>
            <person name="Vijayakumar V."/>
            <person name="Gluck-Thaler E."/>
            <person name="Korotkin H.B."/>
            <person name="Matheny P.B."/>
            <person name="Slot J.C."/>
        </authorList>
    </citation>
    <scope>NUCLEOTIDE SEQUENCE [LARGE SCALE GENOMIC DNA]</scope>
    <source>
        <strain evidence="2 3">SRW20</strain>
    </source>
</reference>
<dbReference type="EMBL" id="NHYE01005631">
    <property type="protein sequence ID" value="PPQ66416.1"/>
    <property type="molecule type" value="Genomic_DNA"/>
</dbReference>
<dbReference type="Pfam" id="PF12937">
    <property type="entry name" value="F-box-like"/>
    <property type="match status" value="1"/>
</dbReference>
<dbReference type="OrthoDB" id="3053652at2759"/>
<dbReference type="SUPFAM" id="SSF52047">
    <property type="entry name" value="RNI-like"/>
    <property type="match status" value="2"/>
</dbReference>
<dbReference type="Proteomes" id="UP000284706">
    <property type="component" value="Unassembled WGS sequence"/>
</dbReference>